<protein>
    <submittedName>
        <fullName evidence="3">Probable sugar transferase</fullName>
    </submittedName>
</protein>
<dbReference type="AlphaFoldDB" id="A0A0C6PAN1"/>
<gene>
    <name evidence="3" type="primary">wlbG</name>
    <name evidence="3" type="ORF">BN112_3262</name>
</gene>
<dbReference type="KEGG" id="bbh:BN112_3262"/>
<dbReference type="PANTHER" id="PTHR30576">
    <property type="entry name" value="COLANIC BIOSYNTHESIS UDP-GLUCOSE LIPID CARRIER TRANSFERASE"/>
    <property type="match status" value="1"/>
</dbReference>
<accession>A0A0C6PAN1</accession>
<organism evidence="3 4">
    <name type="scientific">Bordetella bronchiseptica 253</name>
    <dbReference type="NCBI Taxonomy" id="568707"/>
    <lineage>
        <taxon>Bacteria</taxon>
        <taxon>Pseudomonadati</taxon>
        <taxon>Pseudomonadota</taxon>
        <taxon>Betaproteobacteria</taxon>
        <taxon>Burkholderiales</taxon>
        <taxon>Alcaligenaceae</taxon>
        <taxon>Bordetella</taxon>
    </lineage>
</organism>
<name>A0A0C6PAN1_BORBO</name>
<dbReference type="PANTHER" id="PTHR30576:SF20">
    <property type="entry name" value="QUINOVOSAMINEPHOSPHOTRANSFERAE-RELATED"/>
    <property type="match status" value="1"/>
</dbReference>
<dbReference type="Proteomes" id="UP000007564">
    <property type="component" value="Chromosome"/>
</dbReference>
<dbReference type="GO" id="GO:0016780">
    <property type="term" value="F:phosphotransferase activity, for other substituted phosphate groups"/>
    <property type="evidence" value="ECO:0007669"/>
    <property type="project" value="TreeGrafter"/>
</dbReference>
<dbReference type="EMBL" id="HE965806">
    <property type="protein sequence ID" value="CCJ55177.1"/>
    <property type="molecule type" value="Genomic_DNA"/>
</dbReference>
<evidence type="ECO:0000256" key="1">
    <source>
        <dbReference type="ARBA" id="ARBA00006464"/>
    </source>
</evidence>
<comment type="similarity">
    <text evidence="1">Belongs to the bacterial sugar transferase family.</text>
</comment>
<dbReference type="HOGENOM" id="CLU_024920_1_2_4"/>
<dbReference type="Pfam" id="PF02397">
    <property type="entry name" value="Bac_transf"/>
    <property type="match status" value="1"/>
</dbReference>
<feature type="domain" description="Bacterial sugar transferase" evidence="2">
    <location>
        <begin position="3"/>
        <end position="196"/>
    </location>
</feature>
<keyword evidence="3" id="KW-0808">Transferase</keyword>
<dbReference type="GeneID" id="93206379"/>
<dbReference type="InterPro" id="IPR003362">
    <property type="entry name" value="Bact_transf"/>
</dbReference>
<evidence type="ECO:0000313" key="3">
    <source>
        <dbReference type="EMBL" id="CCJ55177.1"/>
    </source>
</evidence>
<evidence type="ECO:0000259" key="2">
    <source>
        <dbReference type="Pfam" id="PF02397"/>
    </source>
</evidence>
<sequence>MIKRLFDVVCSGLGLLALLPLLALIAIAIKLDSPGPVFFRQERVGKGGVPFRIHKLRSMSVRQDPQAGQITVGADPRITRVGKWIRKWKLDELVQLIDVFTGSMSLVGPRPEVPRYVVLYPDALRNLILSVRPGITDPASIRFRNENEILGQSSDPERTYREIILPEKLRIQAEYVQTRTFLGDLKIIAHTLLAVAR</sequence>
<reference evidence="3 4" key="1">
    <citation type="journal article" date="2012" name="BMC Genomics">
        <title>Comparative genomics of the classical Bordetella subspecies: the evolution and exchange of virulence-associated diversity amongst closely related pathogens.</title>
        <authorList>
            <person name="Park J."/>
            <person name="Zhang Y."/>
            <person name="Buboltz A.M."/>
            <person name="Zhang X."/>
            <person name="Schuster S.C."/>
            <person name="Ahuja U."/>
            <person name="Liu M."/>
            <person name="Miller J.F."/>
            <person name="Sebaihia M."/>
            <person name="Bentley S.D."/>
            <person name="Parkhill J."/>
            <person name="Harvill E.T."/>
        </authorList>
    </citation>
    <scope>NUCLEOTIDE SEQUENCE [LARGE SCALE GENOMIC DNA]</scope>
    <source>
        <strain evidence="3 4">253</strain>
    </source>
</reference>
<dbReference type="OrthoDB" id="9808602at2"/>
<proteinExistence type="inferred from homology"/>
<evidence type="ECO:0000313" key="4">
    <source>
        <dbReference type="Proteomes" id="UP000007564"/>
    </source>
</evidence>
<dbReference type="RefSeq" id="WP_003807105.1">
    <property type="nucleotide sequence ID" value="NC_019382.1"/>
</dbReference>